<accession>A0A9D1ETB8</accession>
<dbReference type="InterPro" id="IPR029044">
    <property type="entry name" value="Nucleotide-diphossugar_trans"/>
</dbReference>
<dbReference type="CDD" id="cd04186">
    <property type="entry name" value="GT_2_like_c"/>
    <property type="match status" value="1"/>
</dbReference>
<sequence length="608" mass="70791">MVKRVLHFLKRLTPYNIKKGFLYLKHYGPSEFWIRLTERFEEHEVEYAQWRLETLLTESARENQKKKKWKNPVLISVIVPAYKTPKAYLRQMIDSVLAQTYPHWELCIADGSPKEEDVEQIVTEYSRKDGRIRYRRLQKNLGISDNTNEAMAMAKGEFLALFDHDDLLAEDALFEAARVIEEQNPDLIYTDEDKVRADLSEYFQPHFKPDFNPDLLCANNYICHLVVVRRQLAQSLGGMRREFDGAQDHDFLLRVSEKTDRIAHIPRVLYHWRIHRASTADNPASKRYAYDAGVRAVKEHLERLGLACQVEQTADMGFYRVSYPVKGEPLVSVIIPNKDEKDTLKACLDSIKEKSTYRNYEILIIENNSETPEIFDYYREIDGKDGIRVLYWKEEFNYSRLNNFGIAHARGEYLICLNNDISVITPDWIERMLGYCQRPGTGIVGARLYYPDNTIQHAGIVVGMGGCAGSMFVGMDRRRTGYFHKAAIVQDMSAVTAACMMIKREAFDAAGGFEEKLAVAFNDVDFCLKVRREGFLVVYNPYVEMYHYESKTRGYEDTPEKERRFQSEIEYMRSHWLDILKKGDPYYNPNLSLKVCDYSIKPHKNTIT</sequence>
<dbReference type="InterPro" id="IPR001173">
    <property type="entry name" value="Glyco_trans_2-like"/>
</dbReference>
<name>A0A9D1ETB8_9FIRM</name>
<protein>
    <submittedName>
        <fullName evidence="2">Glycosyltransferase family 2 protein</fullName>
    </submittedName>
</protein>
<dbReference type="Pfam" id="PF00535">
    <property type="entry name" value="Glycos_transf_2"/>
    <property type="match status" value="2"/>
</dbReference>
<dbReference type="EMBL" id="DVIQ01000044">
    <property type="protein sequence ID" value="HIS31575.1"/>
    <property type="molecule type" value="Genomic_DNA"/>
</dbReference>
<dbReference type="SUPFAM" id="SSF53448">
    <property type="entry name" value="Nucleotide-diphospho-sugar transferases"/>
    <property type="match status" value="2"/>
</dbReference>
<proteinExistence type="predicted"/>
<dbReference type="PANTHER" id="PTHR43179:SF7">
    <property type="entry name" value="RHAMNOSYLTRANSFERASE WBBL"/>
    <property type="match status" value="1"/>
</dbReference>
<feature type="domain" description="Glycosyltransferase 2-like" evidence="1">
    <location>
        <begin position="76"/>
        <end position="207"/>
    </location>
</feature>
<feature type="domain" description="Glycosyltransferase 2-like" evidence="1">
    <location>
        <begin position="332"/>
        <end position="507"/>
    </location>
</feature>
<reference evidence="2" key="1">
    <citation type="submission" date="2020-10" db="EMBL/GenBank/DDBJ databases">
        <authorList>
            <person name="Gilroy R."/>
        </authorList>
    </citation>
    <scope>NUCLEOTIDE SEQUENCE</scope>
    <source>
        <strain evidence="2">CHK190-19873</strain>
    </source>
</reference>
<gene>
    <name evidence="2" type="ORF">IAB44_08545</name>
</gene>
<evidence type="ECO:0000313" key="3">
    <source>
        <dbReference type="Proteomes" id="UP000823935"/>
    </source>
</evidence>
<evidence type="ECO:0000313" key="2">
    <source>
        <dbReference type="EMBL" id="HIS31575.1"/>
    </source>
</evidence>
<dbReference type="GO" id="GO:0016757">
    <property type="term" value="F:glycosyltransferase activity"/>
    <property type="evidence" value="ECO:0007669"/>
    <property type="project" value="UniProtKB-KW"/>
</dbReference>
<reference evidence="2" key="2">
    <citation type="journal article" date="2021" name="PeerJ">
        <title>Extensive microbial diversity within the chicken gut microbiome revealed by metagenomics and culture.</title>
        <authorList>
            <person name="Gilroy R."/>
            <person name="Ravi A."/>
            <person name="Getino M."/>
            <person name="Pursley I."/>
            <person name="Horton D.L."/>
            <person name="Alikhan N.F."/>
            <person name="Baker D."/>
            <person name="Gharbi K."/>
            <person name="Hall N."/>
            <person name="Watson M."/>
            <person name="Adriaenssens E.M."/>
            <person name="Foster-Nyarko E."/>
            <person name="Jarju S."/>
            <person name="Secka A."/>
            <person name="Antonio M."/>
            <person name="Oren A."/>
            <person name="Chaudhuri R.R."/>
            <person name="La Ragione R."/>
            <person name="Hildebrand F."/>
            <person name="Pallen M.J."/>
        </authorList>
    </citation>
    <scope>NUCLEOTIDE SEQUENCE</scope>
    <source>
        <strain evidence="2">CHK190-19873</strain>
    </source>
</reference>
<dbReference type="AlphaFoldDB" id="A0A9D1ETB8"/>
<dbReference type="Proteomes" id="UP000823935">
    <property type="component" value="Unassembled WGS sequence"/>
</dbReference>
<dbReference type="Gene3D" id="3.90.550.10">
    <property type="entry name" value="Spore Coat Polysaccharide Biosynthesis Protein SpsA, Chain A"/>
    <property type="match status" value="2"/>
</dbReference>
<dbReference type="PANTHER" id="PTHR43179">
    <property type="entry name" value="RHAMNOSYLTRANSFERASE WBBL"/>
    <property type="match status" value="1"/>
</dbReference>
<organism evidence="2 3">
    <name type="scientific">Candidatus Limivivens intestinipullorum</name>
    <dbReference type="NCBI Taxonomy" id="2840858"/>
    <lineage>
        <taxon>Bacteria</taxon>
        <taxon>Bacillati</taxon>
        <taxon>Bacillota</taxon>
        <taxon>Clostridia</taxon>
        <taxon>Lachnospirales</taxon>
        <taxon>Lachnospiraceae</taxon>
        <taxon>Lachnospiraceae incertae sedis</taxon>
        <taxon>Candidatus Limivivens</taxon>
    </lineage>
</organism>
<comment type="caution">
    <text evidence="2">The sequence shown here is derived from an EMBL/GenBank/DDBJ whole genome shotgun (WGS) entry which is preliminary data.</text>
</comment>
<evidence type="ECO:0000259" key="1">
    <source>
        <dbReference type="Pfam" id="PF00535"/>
    </source>
</evidence>
<dbReference type="CDD" id="cd04184">
    <property type="entry name" value="GT2_RfbC_Mx_like"/>
    <property type="match status" value="1"/>
</dbReference>